<feature type="domain" description="PLD phosphodiesterase" evidence="2">
    <location>
        <begin position="163"/>
        <end position="190"/>
    </location>
</feature>
<evidence type="ECO:0000313" key="4">
    <source>
        <dbReference type="Proteomes" id="UP000638848"/>
    </source>
</evidence>
<keyword evidence="4" id="KW-1185">Reference proteome</keyword>
<dbReference type="InterPro" id="IPR001736">
    <property type="entry name" value="PLipase_D/transphosphatidylase"/>
</dbReference>
<accession>A0A917GZ90</accession>
<dbReference type="CDD" id="cd09110">
    <property type="entry name" value="PLDc_CLS_1"/>
    <property type="match status" value="1"/>
</dbReference>
<dbReference type="GO" id="GO:0032049">
    <property type="term" value="P:cardiolipin biosynthetic process"/>
    <property type="evidence" value="ECO:0007669"/>
    <property type="project" value="UniProtKB-ARBA"/>
</dbReference>
<dbReference type="InterPro" id="IPR025202">
    <property type="entry name" value="PLD-like_dom"/>
</dbReference>
<dbReference type="Pfam" id="PF13091">
    <property type="entry name" value="PLDc_2"/>
    <property type="match status" value="2"/>
</dbReference>
<dbReference type="Gene3D" id="3.30.870.10">
    <property type="entry name" value="Endonuclease Chain A"/>
    <property type="match status" value="2"/>
</dbReference>
<feature type="domain" description="PLD phosphodiesterase" evidence="2">
    <location>
        <begin position="330"/>
        <end position="357"/>
    </location>
</feature>
<protein>
    <submittedName>
        <fullName evidence="3">Cardiolipin synthase B</fullName>
    </submittedName>
</protein>
<dbReference type="SMART" id="SM00155">
    <property type="entry name" value="PLDc"/>
    <property type="match status" value="2"/>
</dbReference>
<dbReference type="PANTHER" id="PTHR21248">
    <property type="entry name" value="CARDIOLIPIN SYNTHASE"/>
    <property type="match status" value="1"/>
</dbReference>
<dbReference type="CDD" id="cd09112">
    <property type="entry name" value="PLDc_CLS_2"/>
    <property type="match status" value="1"/>
</dbReference>
<evidence type="ECO:0000256" key="1">
    <source>
        <dbReference type="SAM" id="Phobius"/>
    </source>
</evidence>
<name>A0A917GZ90_9MICC</name>
<keyword evidence="1" id="KW-0472">Membrane</keyword>
<dbReference type="SUPFAM" id="SSF56024">
    <property type="entry name" value="Phospholipase D/nuclease"/>
    <property type="match status" value="2"/>
</dbReference>
<reference evidence="3" key="2">
    <citation type="submission" date="2020-09" db="EMBL/GenBank/DDBJ databases">
        <authorList>
            <person name="Sun Q."/>
            <person name="Zhou Y."/>
        </authorList>
    </citation>
    <scope>NUCLEOTIDE SEQUENCE</scope>
    <source>
        <strain evidence="3">CGMCC 1.12187</strain>
    </source>
</reference>
<dbReference type="RefSeq" id="WP_229741830.1">
    <property type="nucleotide sequence ID" value="NZ_BMEQ01000014.1"/>
</dbReference>
<keyword evidence="1" id="KW-1133">Transmembrane helix</keyword>
<gene>
    <name evidence="3" type="ORF">GCM10011374_25510</name>
</gene>
<feature type="transmembrane region" description="Helical" evidence="1">
    <location>
        <begin position="21"/>
        <end position="41"/>
    </location>
</feature>
<evidence type="ECO:0000313" key="3">
    <source>
        <dbReference type="EMBL" id="GGG61399.1"/>
    </source>
</evidence>
<dbReference type="PANTHER" id="PTHR21248:SF22">
    <property type="entry name" value="PHOSPHOLIPASE D"/>
    <property type="match status" value="1"/>
</dbReference>
<proteinExistence type="predicted"/>
<organism evidence="3 4">
    <name type="scientific">Kocuria dechangensis</name>
    <dbReference type="NCBI Taxonomy" id="1176249"/>
    <lineage>
        <taxon>Bacteria</taxon>
        <taxon>Bacillati</taxon>
        <taxon>Actinomycetota</taxon>
        <taxon>Actinomycetes</taxon>
        <taxon>Micrococcales</taxon>
        <taxon>Micrococcaceae</taxon>
        <taxon>Kocuria</taxon>
    </lineage>
</organism>
<dbReference type="EMBL" id="BMEQ01000014">
    <property type="protein sequence ID" value="GGG61399.1"/>
    <property type="molecule type" value="Genomic_DNA"/>
</dbReference>
<comment type="caution">
    <text evidence="3">The sequence shown here is derived from an EMBL/GenBank/DDBJ whole genome shotgun (WGS) entry which is preliminary data.</text>
</comment>
<keyword evidence="1" id="KW-0812">Transmembrane</keyword>
<sequence length="417" mass="46590">MTRSTRGIGFHSLRRLALRSFLGFIGVQAVVVAALVVTDALEKKGRVQRSGFPRPGTFQATVAETATTTYTYGEDLYQDMLAAIRGARRRILLETFIWKDDEVGRAFRDALNDAARRGVEVYVVYDQFGNLVVPASFYDFHPDVHVFRFPAVGPALFSAPLRATGLTHRKILVVDNEVGFVGGYNIGSLYATQWRDTHVRLRGPAVYELGHSFAQVWNHLATAHPALSPANPVSWISPVRAINNIPADLVYPIRSVYLDAISRAQEHIHLTTAYFIPDQRILTALIEAARRGVDVQVMMPEESNHLLADWLSRGFYTALLAEDITVLLYRHAMIHAKTVTIDGQWSFVGTANIDRLSLRFNYETGLAIQDQDFAADLEAIFTADSANCRQLSLEEWSTRHPAARFAEAVLVPLRPLL</sequence>
<evidence type="ECO:0000259" key="2">
    <source>
        <dbReference type="PROSITE" id="PS50035"/>
    </source>
</evidence>
<dbReference type="Proteomes" id="UP000638848">
    <property type="component" value="Unassembled WGS sequence"/>
</dbReference>
<reference evidence="3" key="1">
    <citation type="journal article" date="2014" name="Int. J. Syst. Evol. Microbiol.">
        <title>Complete genome sequence of Corynebacterium casei LMG S-19264T (=DSM 44701T), isolated from a smear-ripened cheese.</title>
        <authorList>
            <consortium name="US DOE Joint Genome Institute (JGI-PGF)"/>
            <person name="Walter F."/>
            <person name="Albersmeier A."/>
            <person name="Kalinowski J."/>
            <person name="Ruckert C."/>
        </authorList>
    </citation>
    <scope>NUCLEOTIDE SEQUENCE</scope>
    <source>
        <strain evidence="3">CGMCC 1.12187</strain>
    </source>
</reference>
<dbReference type="AlphaFoldDB" id="A0A917GZ90"/>
<dbReference type="PROSITE" id="PS50035">
    <property type="entry name" value="PLD"/>
    <property type="match status" value="2"/>
</dbReference>
<dbReference type="GO" id="GO:0030572">
    <property type="term" value="F:phosphatidyltransferase activity"/>
    <property type="evidence" value="ECO:0007669"/>
    <property type="project" value="UniProtKB-ARBA"/>
</dbReference>